<dbReference type="SUPFAM" id="SSF51306">
    <property type="entry name" value="LexA/Signal peptidase"/>
    <property type="match status" value="1"/>
</dbReference>
<keyword evidence="1" id="KW-0472">Membrane</keyword>
<keyword evidence="1 2" id="KW-0812">Transmembrane</keyword>
<dbReference type="Proteomes" id="UP000009168">
    <property type="component" value="Unassembled WGS sequence"/>
</dbReference>
<name>Q22U71_TETTS</name>
<proteinExistence type="predicted"/>
<dbReference type="AlphaFoldDB" id="Q22U71"/>
<keyword evidence="1" id="KW-1133">Transmembrane helix</keyword>
<dbReference type="InterPro" id="IPR036286">
    <property type="entry name" value="LexA/Signal_pep-like_sf"/>
</dbReference>
<protein>
    <submittedName>
        <fullName evidence="2">Transmembrane protein, putative</fullName>
    </submittedName>
</protein>
<dbReference type="HOGENOM" id="CLU_1829262_0_0_1"/>
<sequence>MNRIRQLFQNPKYVYNIAIGSGVGICLLAIKQAAFFFNKVQDDEMNPYLEKGDIVISFKGIDHGAIKNKIALIYEPIKKSYIFRRVKGIPNDFVQDYGSRINIFIPQGTMYVESEQQTKLKDNANLSEIIGSETLQDKIKQNEKNQNSNPYENVFYMSLLVGVPLFRIYPLNKIGMIQIEQNNKKY</sequence>
<dbReference type="KEGG" id="tet:TTHERM_00263120"/>
<organism evidence="2 3">
    <name type="scientific">Tetrahymena thermophila (strain SB210)</name>
    <dbReference type="NCBI Taxonomy" id="312017"/>
    <lineage>
        <taxon>Eukaryota</taxon>
        <taxon>Sar</taxon>
        <taxon>Alveolata</taxon>
        <taxon>Ciliophora</taxon>
        <taxon>Intramacronucleata</taxon>
        <taxon>Oligohymenophorea</taxon>
        <taxon>Hymenostomatida</taxon>
        <taxon>Tetrahymenina</taxon>
        <taxon>Tetrahymenidae</taxon>
        <taxon>Tetrahymena</taxon>
    </lineage>
</organism>
<dbReference type="GeneID" id="7846164"/>
<dbReference type="RefSeq" id="XP_001009061.2">
    <property type="nucleotide sequence ID" value="XM_001009061.2"/>
</dbReference>
<keyword evidence="3" id="KW-1185">Reference proteome</keyword>
<dbReference type="EMBL" id="GG662830">
    <property type="protein sequence ID" value="EAR88816.2"/>
    <property type="molecule type" value="Genomic_DNA"/>
</dbReference>
<evidence type="ECO:0000256" key="1">
    <source>
        <dbReference type="SAM" id="Phobius"/>
    </source>
</evidence>
<evidence type="ECO:0000313" key="3">
    <source>
        <dbReference type="Proteomes" id="UP000009168"/>
    </source>
</evidence>
<gene>
    <name evidence="2" type="ORF">TTHERM_00263120</name>
</gene>
<feature type="transmembrane region" description="Helical" evidence="1">
    <location>
        <begin position="12"/>
        <end position="30"/>
    </location>
</feature>
<accession>Q22U71</accession>
<dbReference type="InParanoid" id="Q22U71"/>
<reference evidence="3" key="1">
    <citation type="journal article" date="2006" name="PLoS Biol.">
        <title>Macronuclear genome sequence of the ciliate Tetrahymena thermophila, a model eukaryote.</title>
        <authorList>
            <person name="Eisen J.A."/>
            <person name="Coyne R.S."/>
            <person name="Wu M."/>
            <person name="Wu D."/>
            <person name="Thiagarajan M."/>
            <person name="Wortman J.R."/>
            <person name="Badger J.H."/>
            <person name="Ren Q."/>
            <person name="Amedeo P."/>
            <person name="Jones K.M."/>
            <person name="Tallon L.J."/>
            <person name="Delcher A.L."/>
            <person name="Salzberg S.L."/>
            <person name="Silva J.C."/>
            <person name="Haas B.J."/>
            <person name="Majoros W.H."/>
            <person name="Farzad M."/>
            <person name="Carlton J.M."/>
            <person name="Smith R.K. Jr."/>
            <person name="Garg J."/>
            <person name="Pearlman R.E."/>
            <person name="Karrer K.M."/>
            <person name="Sun L."/>
            <person name="Manning G."/>
            <person name="Elde N.C."/>
            <person name="Turkewitz A.P."/>
            <person name="Asai D.J."/>
            <person name="Wilkes D.E."/>
            <person name="Wang Y."/>
            <person name="Cai H."/>
            <person name="Collins K."/>
            <person name="Stewart B.A."/>
            <person name="Lee S.R."/>
            <person name="Wilamowska K."/>
            <person name="Weinberg Z."/>
            <person name="Ruzzo W.L."/>
            <person name="Wloga D."/>
            <person name="Gaertig J."/>
            <person name="Frankel J."/>
            <person name="Tsao C.-C."/>
            <person name="Gorovsky M.A."/>
            <person name="Keeling P.J."/>
            <person name="Waller R.F."/>
            <person name="Patron N.J."/>
            <person name="Cherry J.M."/>
            <person name="Stover N.A."/>
            <person name="Krieger C.J."/>
            <person name="del Toro C."/>
            <person name="Ryder H.F."/>
            <person name="Williamson S.C."/>
            <person name="Barbeau R.A."/>
            <person name="Hamilton E.P."/>
            <person name="Orias E."/>
        </authorList>
    </citation>
    <scope>NUCLEOTIDE SEQUENCE [LARGE SCALE GENOMIC DNA]</scope>
    <source>
        <strain evidence="3">SB210</strain>
    </source>
</reference>
<evidence type="ECO:0000313" key="2">
    <source>
        <dbReference type="EMBL" id="EAR88816.2"/>
    </source>
</evidence>